<gene>
    <name evidence="4" type="ORF">ACFSE1_01175</name>
</gene>
<reference evidence="5" key="1">
    <citation type="journal article" date="2019" name="Int. J. Syst. Evol. Microbiol.">
        <title>The Global Catalogue of Microorganisms (GCM) 10K type strain sequencing project: providing services to taxonomists for standard genome sequencing and annotation.</title>
        <authorList>
            <consortium name="The Broad Institute Genomics Platform"/>
            <consortium name="The Broad Institute Genome Sequencing Center for Infectious Disease"/>
            <person name="Wu L."/>
            <person name="Ma J."/>
        </authorList>
    </citation>
    <scope>NUCLEOTIDE SEQUENCE [LARGE SCALE GENOMIC DNA]</scope>
    <source>
        <strain evidence="5">CG52</strain>
    </source>
</reference>
<dbReference type="Proteomes" id="UP001597322">
    <property type="component" value="Unassembled WGS sequence"/>
</dbReference>
<keyword evidence="5" id="KW-1185">Reference proteome</keyword>
<evidence type="ECO:0000313" key="4">
    <source>
        <dbReference type="EMBL" id="MFD1744062.1"/>
    </source>
</evidence>
<keyword evidence="2" id="KW-0378">Hydrolase</keyword>
<keyword evidence="1" id="KW-0479">Metal-binding</keyword>
<evidence type="ECO:0000256" key="1">
    <source>
        <dbReference type="ARBA" id="ARBA00022723"/>
    </source>
</evidence>
<accession>A0ABW4LZH9</accession>
<dbReference type="Gene3D" id="3.30.70.2330">
    <property type="match status" value="1"/>
</dbReference>
<evidence type="ECO:0000313" key="5">
    <source>
        <dbReference type="Proteomes" id="UP001597322"/>
    </source>
</evidence>
<evidence type="ECO:0000256" key="2">
    <source>
        <dbReference type="ARBA" id="ARBA00022801"/>
    </source>
</evidence>
<protein>
    <submittedName>
        <fullName evidence="4">HIRAN domain-containing protein</fullName>
    </submittedName>
</protein>
<dbReference type="InterPro" id="IPR014905">
    <property type="entry name" value="HIRAN"/>
</dbReference>
<name>A0ABW4LZH9_9HYPH</name>
<dbReference type="Pfam" id="PF08797">
    <property type="entry name" value="HIRAN"/>
    <property type="match status" value="1"/>
</dbReference>
<organism evidence="4 5">
    <name type="scientific">Rhizobium helianthi</name>
    <dbReference type="NCBI Taxonomy" id="1132695"/>
    <lineage>
        <taxon>Bacteria</taxon>
        <taxon>Pseudomonadati</taxon>
        <taxon>Pseudomonadota</taxon>
        <taxon>Alphaproteobacteria</taxon>
        <taxon>Hyphomicrobiales</taxon>
        <taxon>Rhizobiaceae</taxon>
        <taxon>Rhizobium/Agrobacterium group</taxon>
        <taxon>Rhizobium</taxon>
    </lineage>
</organism>
<proteinExistence type="predicted"/>
<dbReference type="EMBL" id="JBHUEQ010000003">
    <property type="protein sequence ID" value="MFD1744062.1"/>
    <property type="molecule type" value="Genomic_DNA"/>
</dbReference>
<sequence length="126" mass="13801">MQTTTVVKVAGVQHRKRDVSAFIAAVRAAERGGLIYGVRLIPEPSNRYDANAIAVMGFAGQREWQIGYLERDLAREINRDLIDKGLPVAGELYAVWVGDNGFVDISIIVLAPPGNGLKARLRRRSG</sequence>
<feature type="domain" description="HIRAN" evidence="3">
    <location>
        <begin position="36"/>
        <end position="79"/>
    </location>
</feature>
<evidence type="ECO:0000259" key="3">
    <source>
        <dbReference type="Pfam" id="PF08797"/>
    </source>
</evidence>
<comment type="caution">
    <text evidence="4">The sequence shown here is derived from an EMBL/GenBank/DDBJ whole genome shotgun (WGS) entry which is preliminary data.</text>
</comment>